<gene>
    <name evidence="1" type="ORF">H9660_14655</name>
</gene>
<accession>A0ABR8Q7H5</accession>
<organism evidence="1 2">
    <name type="scientific">Clostridium gallinarum</name>
    <dbReference type="NCBI Taxonomy" id="2762246"/>
    <lineage>
        <taxon>Bacteria</taxon>
        <taxon>Bacillati</taxon>
        <taxon>Bacillota</taxon>
        <taxon>Clostridia</taxon>
        <taxon>Eubacteriales</taxon>
        <taxon>Clostridiaceae</taxon>
        <taxon>Clostridium</taxon>
    </lineage>
</organism>
<protein>
    <submittedName>
        <fullName evidence="1">Uncharacterized protein</fullName>
    </submittedName>
</protein>
<sequence>MRKGVIEYDKEDLKVIVDNNKLNISVLDYIEIEHKYEWYLKAVRFFGNFATFEHIAVMLSEKYSRTKVFNDLNSMCEMHLLRKEELGNYVYFVLTKKAQIYLKKRNNIGYIPNPSDKAVKSNLLLGDYLLNNKLNITTNVRSDYKNEIIGVINNFTDYEEYIKKCYKFLYVEIAKITGVKVQAFNKQVDLIIKKDEFVECNGKVRLVKYYDILSKLMLKNIYLINFDSKDELLTITFLIQDIDRKFLWYKNEILNIENLLKELYFNPIKQGIKYNLIIQTDSIENKKNLVKVKDFFYDLKKRKENYIKKMTLRGFNHATLIEHYFDYIKSYPWALNDISIVEYNTVRFFETRSDKINTIDPKQINILDFN</sequence>
<evidence type="ECO:0000313" key="2">
    <source>
        <dbReference type="Proteomes" id="UP000640335"/>
    </source>
</evidence>
<dbReference type="RefSeq" id="WP_191751129.1">
    <property type="nucleotide sequence ID" value="NZ_JACSQZ010000077.1"/>
</dbReference>
<evidence type="ECO:0000313" key="1">
    <source>
        <dbReference type="EMBL" id="MBD7916385.1"/>
    </source>
</evidence>
<proteinExistence type="predicted"/>
<dbReference type="EMBL" id="JACSQZ010000077">
    <property type="protein sequence ID" value="MBD7916385.1"/>
    <property type="molecule type" value="Genomic_DNA"/>
</dbReference>
<dbReference type="Proteomes" id="UP000640335">
    <property type="component" value="Unassembled WGS sequence"/>
</dbReference>
<name>A0ABR8Q7H5_9CLOT</name>
<keyword evidence="2" id="KW-1185">Reference proteome</keyword>
<reference evidence="1 2" key="1">
    <citation type="submission" date="2020-08" db="EMBL/GenBank/DDBJ databases">
        <title>A Genomic Blueprint of the Chicken Gut Microbiome.</title>
        <authorList>
            <person name="Gilroy R."/>
            <person name="Ravi A."/>
            <person name="Getino M."/>
            <person name="Pursley I."/>
            <person name="Horton D.L."/>
            <person name="Alikhan N.-F."/>
            <person name="Baker D."/>
            <person name="Gharbi K."/>
            <person name="Hall N."/>
            <person name="Watson M."/>
            <person name="Adriaenssens E.M."/>
            <person name="Foster-Nyarko E."/>
            <person name="Jarju S."/>
            <person name="Secka A."/>
            <person name="Antonio M."/>
            <person name="Oren A."/>
            <person name="Chaudhuri R."/>
            <person name="La Ragione R.M."/>
            <person name="Hildebrand F."/>
            <person name="Pallen M.J."/>
        </authorList>
    </citation>
    <scope>NUCLEOTIDE SEQUENCE [LARGE SCALE GENOMIC DNA]</scope>
    <source>
        <strain evidence="1 2">Sa3CUN1</strain>
    </source>
</reference>
<comment type="caution">
    <text evidence="1">The sequence shown here is derived from an EMBL/GenBank/DDBJ whole genome shotgun (WGS) entry which is preliminary data.</text>
</comment>